<dbReference type="GO" id="GO:0005829">
    <property type="term" value="C:cytosol"/>
    <property type="evidence" value="ECO:0007669"/>
    <property type="project" value="TreeGrafter"/>
</dbReference>
<dbReference type="EMBL" id="VBTE01000021">
    <property type="protein sequence ID" value="TLQ07038.1"/>
    <property type="molecule type" value="Genomic_DNA"/>
</dbReference>
<protein>
    <submittedName>
        <fullName evidence="2">Restriction endonuclease subunit R</fullName>
    </submittedName>
</protein>
<dbReference type="GO" id="GO:0005524">
    <property type="term" value="F:ATP binding"/>
    <property type="evidence" value="ECO:0007669"/>
    <property type="project" value="InterPro"/>
</dbReference>
<evidence type="ECO:0000259" key="1">
    <source>
        <dbReference type="Pfam" id="PF04851"/>
    </source>
</evidence>
<feature type="domain" description="Helicase/UvrB N-terminal" evidence="1">
    <location>
        <begin position="3"/>
        <end position="178"/>
    </location>
</feature>
<sequence length="758" mass="87853">MNITLTNFQKAAVTKLQDYFFRSKKKNIIFSAPTGSGKTVMMISLMEEIIKNNPYEFNYTFVWLTPGNGELEEQSWASASEKSSLLNSRLLPDALLDGFNNNDATFINWELVKNDRKNIALKDGEIRNLDAAITEAKDKNIHFVVIVDEEHRNQTNKAQRVIERFDADKIIRVSATPKSIGPDFDYIEVSEDDAISEEMIVRKVELNSGIVEGDEFASSNEYFLKLADEKRIQIKQAYKEKGIDINPLVLIQFPDEKGKNDSSYMIERGELIKEVENYLINVLQQQPENVARWLSGDHFNTKNVESSNSEVNYLLMKQAISTGWDAPRAKILVKLRLNTEAIFTLQTIGRIRRMPERKHYDNELLDNAFIYSNDEKYVSEVIGQGLAHKIATYKLHLNVPEFGLKTLKPKESNWFNIRMVIENLHMEFIRKFNLSTDLAENKRILESHGWDFNPTIKRLITISEDLTKDIAANDFQKYTVRSQIDLRKTRFTLLDREQKIMKALPVSSPSEVNDILTELFSWKSAGAVMPPLLRLNDYQLRAFIINNYLKIAELGRNVQIAIQIDLFDAVSDGKLEINEFFLPKFETYAVKEKRNSVDMTKNVYVGYSSANHVKQGKTERAFEIWLQNSKQVMWWYRSPDRGKKYFSVPVGSKKEGFFPDYLVKGTDGRTYIFEVKYIQNLIPNNPRYVEYEQDAHQKFEALKNYINETTFSGSANFGFVQPRWNGSNDVEFLYNNTYWDADINNTTVWKKIDTIFSN</sequence>
<dbReference type="GO" id="GO:0004519">
    <property type="term" value="F:endonuclease activity"/>
    <property type="evidence" value="ECO:0007669"/>
    <property type="project" value="UniProtKB-KW"/>
</dbReference>
<dbReference type="PANTHER" id="PTHR47396:SF1">
    <property type="entry name" value="ATP-DEPENDENT HELICASE IRC3-RELATED"/>
    <property type="match status" value="1"/>
</dbReference>
<proteinExistence type="predicted"/>
<evidence type="ECO:0000313" key="2">
    <source>
        <dbReference type="EMBL" id="TLQ07038.1"/>
    </source>
</evidence>
<dbReference type="AlphaFoldDB" id="A0A5R9C2W9"/>
<dbReference type="GO" id="GO:0003677">
    <property type="term" value="F:DNA binding"/>
    <property type="evidence" value="ECO:0007669"/>
    <property type="project" value="InterPro"/>
</dbReference>
<dbReference type="OrthoDB" id="9804145at2"/>
<keyword evidence="2" id="KW-0540">Nuclease</keyword>
<dbReference type="Pfam" id="PF04851">
    <property type="entry name" value="ResIII"/>
    <property type="match status" value="1"/>
</dbReference>
<dbReference type="PANTHER" id="PTHR47396">
    <property type="entry name" value="TYPE I RESTRICTION ENZYME ECOKI R PROTEIN"/>
    <property type="match status" value="1"/>
</dbReference>
<accession>A0A5R9C2W9</accession>
<organism evidence="2 3">
    <name type="scientific">Marinilactibacillus psychrotolerans</name>
    <dbReference type="NCBI Taxonomy" id="191770"/>
    <lineage>
        <taxon>Bacteria</taxon>
        <taxon>Bacillati</taxon>
        <taxon>Bacillota</taxon>
        <taxon>Bacilli</taxon>
        <taxon>Lactobacillales</taxon>
        <taxon>Carnobacteriaceae</taxon>
        <taxon>Marinilactibacillus</taxon>
    </lineage>
</organism>
<reference evidence="2 3" key="1">
    <citation type="submission" date="2019-05" db="EMBL/GenBank/DDBJ databases">
        <title>The metagenome of a microbial culture collection derived from dairy environment covers the genomic content of the human microbiome.</title>
        <authorList>
            <person name="Roder T."/>
            <person name="Wuthrich D."/>
            <person name="Sattari Z."/>
            <person name="Von Ah U."/>
            <person name="Bar C."/>
            <person name="Ronchi F."/>
            <person name="Macpherson A.J."/>
            <person name="Ganal-Vonarburg S.C."/>
            <person name="Bruggmann R."/>
            <person name="Vergeres G."/>
        </authorList>
    </citation>
    <scope>NUCLEOTIDE SEQUENCE [LARGE SCALE GENOMIC DNA]</scope>
    <source>
        <strain evidence="2 3">FAM 24235</strain>
    </source>
</reference>
<keyword evidence="2" id="KW-0255">Endonuclease</keyword>
<dbReference type="InterPro" id="IPR006935">
    <property type="entry name" value="Helicase/UvrB_N"/>
</dbReference>
<name>A0A5R9C2W9_9LACT</name>
<dbReference type="Gene3D" id="3.40.50.300">
    <property type="entry name" value="P-loop containing nucleotide triphosphate hydrolases"/>
    <property type="match status" value="1"/>
</dbReference>
<comment type="caution">
    <text evidence="2">The sequence shown here is derived from an EMBL/GenBank/DDBJ whole genome shotgun (WGS) entry which is preliminary data.</text>
</comment>
<dbReference type="InterPro" id="IPR050742">
    <property type="entry name" value="Helicase_Restrict-Modif_Enz"/>
</dbReference>
<dbReference type="SUPFAM" id="SSF52540">
    <property type="entry name" value="P-loop containing nucleoside triphosphate hydrolases"/>
    <property type="match status" value="2"/>
</dbReference>
<gene>
    <name evidence="2" type="ORF">FEZ48_07885</name>
</gene>
<evidence type="ECO:0000313" key="3">
    <source>
        <dbReference type="Proteomes" id="UP000307201"/>
    </source>
</evidence>
<dbReference type="InterPro" id="IPR027417">
    <property type="entry name" value="P-loop_NTPase"/>
</dbReference>
<dbReference type="Proteomes" id="UP000307201">
    <property type="component" value="Unassembled WGS sequence"/>
</dbReference>
<keyword evidence="2" id="KW-0378">Hydrolase</keyword>
<dbReference type="RefSeq" id="WP_138472057.1">
    <property type="nucleotide sequence ID" value="NZ_JABUYJ010000014.1"/>
</dbReference>
<dbReference type="GO" id="GO:0016787">
    <property type="term" value="F:hydrolase activity"/>
    <property type="evidence" value="ECO:0007669"/>
    <property type="project" value="InterPro"/>
</dbReference>